<evidence type="ECO:0000256" key="2">
    <source>
        <dbReference type="SAM" id="MobiDB-lite"/>
    </source>
</evidence>
<evidence type="ECO:0000313" key="3">
    <source>
        <dbReference type="EMBL" id="ADV34583.1"/>
    </source>
</evidence>
<dbReference type="KEGG" id="mfm:MfeM64YM_0933"/>
<reference evidence="3 5" key="2">
    <citation type="journal article" date="2011" name="J. Bacteriol.">
        <title>Genome sequence of the repetitive-sequence-rich Mycoplasma fermentans strain M64.</title>
        <authorList>
            <person name="Shu H.W."/>
            <person name="Liu T.T."/>
            <person name="Chang H.Y."/>
            <person name="Liu Y.M."/>
            <person name="Wu K.M."/>
            <person name="Shu H.Y."/>
            <person name="Tsai S.F."/>
            <person name="Hsiao K.J."/>
            <person name="Hu W.S."/>
            <person name="Ng W.V."/>
        </authorList>
    </citation>
    <scope>NUCLEOTIDE SEQUENCE [LARGE SCALE GENOMIC DNA]</scope>
    <source>
        <strain evidence="3 5">M64</strain>
    </source>
</reference>
<dbReference type="Proteomes" id="UP000007473">
    <property type="component" value="Chromosome"/>
</dbReference>
<name>A0AB32XC07_MYCFM</name>
<feature type="compositionally biased region" description="Low complexity" evidence="2">
    <location>
        <begin position="152"/>
        <end position="166"/>
    </location>
</feature>
<dbReference type="EMBL" id="CP002458">
    <property type="protein sequence ID" value="ADV34928.1"/>
    <property type="molecule type" value="Genomic_DNA"/>
</dbReference>
<accession>A0AB32XC07</accession>
<protein>
    <submittedName>
        <fullName evidence="3">Uncharacterized protein</fullName>
    </submittedName>
</protein>
<organism evidence="3 5">
    <name type="scientific">Mycoplasmopsis fermentans (strain M64)</name>
    <name type="common">Mycoplasma fermentans</name>
    <dbReference type="NCBI Taxonomy" id="943945"/>
    <lineage>
        <taxon>Bacteria</taxon>
        <taxon>Bacillati</taxon>
        <taxon>Mycoplasmatota</taxon>
        <taxon>Mycoplasmoidales</taxon>
        <taxon>Metamycoplasmataceae</taxon>
        <taxon>Mycoplasmopsis</taxon>
    </lineage>
</organism>
<gene>
    <name evidence="3" type="ordered locus">MfeM64YM_0585</name>
    <name evidence="4" type="ordered locus">MfeM64YM_0933</name>
</gene>
<feature type="coiled-coil region" evidence="1">
    <location>
        <begin position="58"/>
        <end position="92"/>
    </location>
</feature>
<dbReference type="KEGG" id="mfm:MfeM64YM_0585"/>
<evidence type="ECO:0000313" key="4">
    <source>
        <dbReference type="EMBL" id="ADV34928.1"/>
    </source>
</evidence>
<evidence type="ECO:0000313" key="5">
    <source>
        <dbReference type="Proteomes" id="UP000007473"/>
    </source>
</evidence>
<proteinExistence type="predicted"/>
<dbReference type="RefSeq" id="WP_013526939.1">
    <property type="nucleotide sequence ID" value="NC_014921.1"/>
</dbReference>
<dbReference type="EMBL" id="CP002458">
    <property type="protein sequence ID" value="ADV34583.1"/>
    <property type="molecule type" value="Genomic_DNA"/>
</dbReference>
<keyword evidence="1" id="KW-0175">Coiled coil</keyword>
<feature type="region of interest" description="Disordered" evidence="2">
    <location>
        <begin position="150"/>
        <end position="176"/>
    </location>
</feature>
<sequence>MHKIISVLSSKLGIEESELLKKLSLNENSSQKEIASSLGVYEFFQEKDDLTSFILNKTQNQHKDNQNLKTENEKLKNDYQSLEQQFNTNLENYKNLSGKVKDTFKNEWNKYKLNEIDFEKIDVNSINLNNLFQSVEQVAKENNITIKTKEPNSVNNINQDSSSNSSDPWSPYIRNY</sequence>
<dbReference type="AlphaFoldDB" id="A0AB32XC07"/>
<reference evidence="3" key="1">
    <citation type="submission" date="2010-12" db="EMBL/GenBank/DDBJ databases">
        <authorList>
            <person name="Shu H.-W."/>
            <person name="Liu T.-T."/>
            <person name="Hu W.S."/>
            <person name="Chang H.-Y."/>
            <person name="Hsiao K.-J."/>
            <person name="Tsai S.-F."/>
            <person name="Ng W.V."/>
        </authorList>
    </citation>
    <scope>NUCLEOTIDE SEQUENCE</scope>
    <source>
        <strain evidence="3">M64</strain>
    </source>
</reference>
<evidence type="ECO:0000256" key="1">
    <source>
        <dbReference type="SAM" id="Coils"/>
    </source>
</evidence>